<reference evidence="1 2" key="1">
    <citation type="submission" date="2019-05" db="EMBL/GenBank/DDBJ databases">
        <title>Another draft genome of Portunus trituberculatus and its Hox gene families provides insights of decapod evolution.</title>
        <authorList>
            <person name="Jeong J.-H."/>
            <person name="Song I."/>
            <person name="Kim S."/>
            <person name="Choi T."/>
            <person name="Kim D."/>
            <person name="Ryu S."/>
            <person name="Kim W."/>
        </authorList>
    </citation>
    <scope>NUCLEOTIDE SEQUENCE [LARGE SCALE GENOMIC DNA]</scope>
    <source>
        <tissue evidence="1">Muscle</tissue>
    </source>
</reference>
<dbReference type="EMBL" id="VSRR010013818">
    <property type="protein sequence ID" value="MPC56271.1"/>
    <property type="molecule type" value="Genomic_DNA"/>
</dbReference>
<evidence type="ECO:0000313" key="2">
    <source>
        <dbReference type="Proteomes" id="UP000324222"/>
    </source>
</evidence>
<organism evidence="1 2">
    <name type="scientific">Portunus trituberculatus</name>
    <name type="common">Swimming crab</name>
    <name type="synonym">Neptunus trituberculatus</name>
    <dbReference type="NCBI Taxonomy" id="210409"/>
    <lineage>
        <taxon>Eukaryota</taxon>
        <taxon>Metazoa</taxon>
        <taxon>Ecdysozoa</taxon>
        <taxon>Arthropoda</taxon>
        <taxon>Crustacea</taxon>
        <taxon>Multicrustacea</taxon>
        <taxon>Malacostraca</taxon>
        <taxon>Eumalacostraca</taxon>
        <taxon>Eucarida</taxon>
        <taxon>Decapoda</taxon>
        <taxon>Pleocyemata</taxon>
        <taxon>Brachyura</taxon>
        <taxon>Eubrachyura</taxon>
        <taxon>Portunoidea</taxon>
        <taxon>Portunidae</taxon>
        <taxon>Portuninae</taxon>
        <taxon>Portunus</taxon>
    </lineage>
</organism>
<dbReference type="AlphaFoldDB" id="A0A5B7G8E9"/>
<evidence type="ECO:0000313" key="1">
    <source>
        <dbReference type="EMBL" id="MPC56271.1"/>
    </source>
</evidence>
<accession>A0A5B7G8E9</accession>
<gene>
    <name evidence="1" type="ORF">E2C01_050224</name>
</gene>
<dbReference type="Proteomes" id="UP000324222">
    <property type="component" value="Unassembled WGS sequence"/>
</dbReference>
<comment type="caution">
    <text evidence="1">The sequence shown here is derived from an EMBL/GenBank/DDBJ whole genome shotgun (WGS) entry which is preliminary data.</text>
</comment>
<keyword evidence="2" id="KW-1185">Reference proteome</keyword>
<sequence>MSIYVSARRRFQTQRRRNTGHLLGEVIWYRLRLRESTSSPTEKLPGAKTEIPTVRPQAQRSVRATRPPRYFKEYSKCPASVEHSKAGVSLQRQDNRSTFTLLQSAA</sequence>
<protein>
    <submittedName>
        <fullName evidence="1">Uncharacterized protein</fullName>
    </submittedName>
</protein>
<name>A0A5B7G8E9_PORTR</name>
<proteinExistence type="predicted"/>